<dbReference type="RefSeq" id="WP_089272785.1">
    <property type="nucleotide sequence ID" value="NZ_FZOC01000002.1"/>
</dbReference>
<dbReference type="NCBIfam" id="NF033788">
    <property type="entry name" value="HTH_metalloreg"/>
    <property type="match status" value="1"/>
</dbReference>
<dbReference type="OrthoDB" id="9800493at2"/>
<dbReference type="PRINTS" id="PR00778">
    <property type="entry name" value="HTHARSR"/>
</dbReference>
<keyword evidence="3" id="KW-0804">Transcription</keyword>
<evidence type="ECO:0000313" key="6">
    <source>
        <dbReference type="Proteomes" id="UP000198324"/>
    </source>
</evidence>
<sequence>MSDSTRLAAIFKALSVESRVRMVRLLHDHQLCVNALARRLGISAAAVSQHLRVLREAGLVAPERRGLHMHYRVNAEALRQCDELLHHLMTPRKIALERYIPGQERAE</sequence>
<dbReference type="SUPFAM" id="SSF46785">
    <property type="entry name" value="Winged helix' DNA-binding domain"/>
    <property type="match status" value="1"/>
</dbReference>
<dbReference type="CDD" id="cd00090">
    <property type="entry name" value="HTH_ARSR"/>
    <property type="match status" value="1"/>
</dbReference>
<keyword evidence="2" id="KW-0238">DNA-binding</keyword>
<dbReference type="InterPro" id="IPR001845">
    <property type="entry name" value="HTH_ArsR_DNA-bd_dom"/>
</dbReference>
<dbReference type="GO" id="GO:0003677">
    <property type="term" value="F:DNA binding"/>
    <property type="evidence" value="ECO:0007669"/>
    <property type="project" value="UniProtKB-KW"/>
</dbReference>
<name>A0A238Z4W6_9BACT</name>
<dbReference type="AlphaFoldDB" id="A0A238Z4W6"/>
<evidence type="ECO:0000256" key="2">
    <source>
        <dbReference type="ARBA" id="ARBA00023125"/>
    </source>
</evidence>
<evidence type="ECO:0000259" key="4">
    <source>
        <dbReference type="PROSITE" id="PS50987"/>
    </source>
</evidence>
<dbReference type="InterPro" id="IPR051081">
    <property type="entry name" value="HTH_MetalResp_TranReg"/>
</dbReference>
<organism evidence="5 6">
    <name type="scientific">Humidesulfovibrio mexicanus</name>
    <dbReference type="NCBI Taxonomy" id="147047"/>
    <lineage>
        <taxon>Bacteria</taxon>
        <taxon>Pseudomonadati</taxon>
        <taxon>Thermodesulfobacteriota</taxon>
        <taxon>Desulfovibrionia</taxon>
        <taxon>Desulfovibrionales</taxon>
        <taxon>Desulfovibrionaceae</taxon>
        <taxon>Humidesulfovibrio</taxon>
    </lineage>
</organism>
<feature type="domain" description="HTH arsR-type" evidence="4">
    <location>
        <begin position="1"/>
        <end position="92"/>
    </location>
</feature>
<dbReference type="InterPro" id="IPR036390">
    <property type="entry name" value="WH_DNA-bd_sf"/>
</dbReference>
<keyword evidence="6" id="KW-1185">Reference proteome</keyword>
<evidence type="ECO:0000313" key="5">
    <source>
        <dbReference type="EMBL" id="SNR78039.1"/>
    </source>
</evidence>
<dbReference type="PANTHER" id="PTHR33154:SF33">
    <property type="entry name" value="TRANSCRIPTIONAL REPRESSOR SDPR"/>
    <property type="match status" value="1"/>
</dbReference>
<dbReference type="SMART" id="SM00418">
    <property type="entry name" value="HTH_ARSR"/>
    <property type="match status" value="1"/>
</dbReference>
<protein>
    <submittedName>
        <fullName evidence="5">Transcriptional regulator, ArsR family</fullName>
    </submittedName>
</protein>
<keyword evidence="1" id="KW-0805">Transcription regulation</keyword>
<reference evidence="5 6" key="1">
    <citation type="submission" date="2017-06" db="EMBL/GenBank/DDBJ databases">
        <authorList>
            <person name="Kim H.J."/>
            <person name="Triplett B.A."/>
        </authorList>
    </citation>
    <scope>NUCLEOTIDE SEQUENCE [LARGE SCALE GENOMIC DNA]</scope>
    <source>
        <strain evidence="5 6">DSM 13116</strain>
    </source>
</reference>
<dbReference type="PANTHER" id="PTHR33154">
    <property type="entry name" value="TRANSCRIPTIONAL REGULATOR, ARSR FAMILY"/>
    <property type="match status" value="1"/>
</dbReference>
<dbReference type="GO" id="GO:0003700">
    <property type="term" value="F:DNA-binding transcription factor activity"/>
    <property type="evidence" value="ECO:0007669"/>
    <property type="project" value="InterPro"/>
</dbReference>
<evidence type="ECO:0000256" key="1">
    <source>
        <dbReference type="ARBA" id="ARBA00023015"/>
    </source>
</evidence>
<accession>A0A238Z4W6</accession>
<dbReference type="Proteomes" id="UP000198324">
    <property type="component" value="Unassembled WGS sequence"/>
</dbReference>
<dbReference type="InterPro" id="IPR011991">
    <property type="entry name" value="ArsR-like_HTH"/>
</dbReference>
<dbReference type="Pfam" id="PF01022">
    <property type="entry name" value="HTH_5"/>
    <property type="match status" value="1"/>
</dbReference>
<evidence type="ECO:0000256" key="3">
    <source>
        <dbReference type="ARBA" id="ARBA00023163"/>
    </source>
</evidence>
<dbReference type="PROSITE" id="PS50987">
    <property type="entry name" value="HTH_ARSR_2"/>
    <property type="match status" value="1"/>
</dbReference>
<dbReference type="InterPro" id="IPR036388">
    <property type="entry name" value="WH-like_DNA-bd_sf"/>
</dbReference>
<gene>
    <name evidence="5" type="ORF">SAMN04488503_1231</name>
</gene>
<dbReference type="Gene3D" id="1.10.10.10">
    <property type="entry name" value="Winged helix-like DNA-binding domain superfamily/Winged helix DNA-binding domain"/>
    <property type="match status" value="1"/>
</dbReference>
<proteinExistence type="predicted"/>
<dbReference type="EMBL" id="FZOC01000002">
    <property type="protein sequence ID" value="SNR78039.1"/>
    <property type="molecule type" value="Genomic_DNA"/>
</dbReference>